<sequence>NEGVILGPYIYTMARPEETLKYRFLRSTNKNGEFVKVDSSYNLCATEVNQYDYCVNT</sequence>
<evidence type="ECO:0000313" key="3">
    <source>
        <dbReference type="EMBL" id="CAF4870566.1"/>
    </source>
</evidence>
<name>A0A8S2YXQ3_9BILA</name>
<dbReference type="Proteomes" id="UP000681967">
    <property type="component" value="Unassembled WGS sequence"/>
</dbReference>
<reference evidence="1" key="1">
    <citation type="submission" date="2021-02" db="EMBL/GenBank/DDBJ databases">
        <authorList>
            <person name="Nowell W R."/>
        </authorList>
    </citation>
    <scope>NUCLEOTIDE SEQUENCE</scope>
</reference>
<gene>
    <name evidence="1" type="ORF">BYL167_LOCUS39577</name>
    <name evidence="4" type="ORF">GIL414_LOCUS51560</name>
    <name evidence="2" type="ORF">SMN809_LOCUS40372</name>
    <name evidence="3" type="ORF">SMN809_LOCUS50320</name>
</gene>
<evidence type="ECO:0000313" key="5">
    <source>
        <dbReference type="Proteomes" id="UP000681967"/>
    </source>
</evidence>
<comment type="caution">
    <text evidence="1">The sequence shown here is derived from an EMBL/GenBank/DDBJ whole genome shotgun (WGS) entry which is preliminary data.</text>
</comment>
<proteinExistence type="predicted"/>
<dbReference type="AlphaFoldDB" id="A0A8S2YXQ3"/>
<evidence type="ECO:0000313" key="1">
    <source>
        <dbReference type="EMBL" id="CAF4587708.1"/>
    </source>
</evidence>
<dbReference type="EMBL" id="CAJOBI010111084">
    <property type="protein sequence ID" value="CAF4633390.1"/>
    <property type="molecule type" value="Genomic_DNA"/>
</dbReference>
<accession>A0A8S2YXQ3</accession>
<evidence type="ECO:0000313" key="2">
    <source>
        <dbReference type="EMBL" id="CAF4633390.1"/>
    </source>
</evidence>
<feature type="non-terminal residue" evidence="1">
    <location>
        <position position="1"/>
    </location>
</feature>
<dbReference type="EMBL" id="CAJOBI010166177">
    <property type="protein sequence ID" value="CAF4870566.1"/>
    <property type="molecule type" value="Genomic_DNA"/>
</dbReference>
<evidence type="ECO:0000313" key="4">
    <source>
        <dbReference type="EMBL" id="CAF4895617.1"/>
    </source>
</evidence>
<dbReference type="EMBL" id="CAJOBH010095542">
    <property type="protein sequence ID" value="CAF4587708.1"/>
    <property type="molecule type" value="Genomic_DNA"/>
</dbReference>
<protein>
    <submittedName>
        <fullName evidence="1">Uncharacterized protein</fullName>
    </submittedName>
</protein>
<organism evidence="1 5">
    <name type="scientific">Rotaria magnacalcarata</name>
    <dbReference type="NCBI Taxonomy" id="392030"/>
    <lineage>
        <taxon>Eukaryota</taxon>
        <taxon>Metazoa</taxon>
        <taxon>Spiralia</taxon>
        <taxon>Gnathifera</taxon>
        <taxon>Rotifera</taxon>
        <taxon>Eurotatoria</taxon>
        <taxon>Bdelloidea</taxon>
        <taxon>Philodinida</taxon>
        <taxon>Philodinidae</taxon>
        <taxon>Rotaria</taxon>
    </lineage>
</organism>
<dbReference type="Proteomes" id="UP000676336">
    <property type="component" value="Unassembled WGS sequence"/>
</dbReference>
<dbReference type="EMBL" id="CAJOBJ010174510">
    <property type="protein sequence ID" value="CAF4895617.1"/>
    <property type="molecule type" value="Genomic_DNA"/>
</dbReference>
<dbReference type="Proteomes" id="UP000681720">
    <property type="component" value="Unassembled WGS sequence"/>
</dbReference>